<evidence type="ECO:0000313" key="2">
    <source>
        <dbReference type="EMBL" id="KIR66180.1"/>
    </source>
</evidence>
<protein>
    <recommendedName>
        <fullName evidence="4">WXG100 family type VII secretion target</fullName>
    </recommendedName>
</protein>
<dbReference type="PATRIC" id="fig|47853.6.peg.2827"/>
<dbReference type="EMBL" id="JXSX01000001">
    <property type="protein sequence ID" value="KIR66180.1"/>
    <property type="molecule type" value="Genomic_DNA"/>
</dbReference>
<name>A0A0D0X9U4_9ACTN</name>
<sequence>MSGDLFVDPEGLGRLGDQYRGRADAFRQLQAYIEALRHTYGTSWGNDDLGQQFAAKFVAGLLALENIVGAAADTLDYTADGLTVSGTTFRGADDDAYGAGRKLGTVFGNLRPNSGTNPATDNRRYEKLRPALLRTVPDRLEPERLRPGLVLTVPAGTLSSSVLAPALPPDAEVLVGGVPVGDHQQVVYFREVAPGTVRVDANHYRAITPLPPGTDVRLGGTPFEVKDGYQLFLVERAPADGPPAGPTYVDYHPDGTSEPYGTAQG</sequence>
<evidence type="ECO:0000256" key="1">
    <source>
        <dbReference type="SAM" id="MobiDB-lite"/>
    </source>
</evidence>
<comment type="caution">
    <text evidence="2">The sequence shown here is derived from an EMBL/GenBank/DDBJ whole genome shotgun (WGS) entry which is preliminary data.</text>
</comment>
<evidence type="ECO:0008006" key="4">
    <source>
        <dbReference type="Google" id="ProtNLM"/>
    </source>
</evidence>
<dbReference type="AlphaFoldDB" id="A0A0D0X9U4"/>
<feature type="region of interest" description="Disordered" evidence="1">
    <location>
        <begin position="240"/>
        <end position="265"/>
    </location>
</feature>
<gene>
    <name evidence="2" type="ORF">TK50_13375</name>
</gene>
<evidence type="ECO:0000313" key="3">
    <source>
        <dbReference type="Proteomes" id="UP000032254"/>
    </source>
</evidence>
<organism evidence="2 3">
    <name type="scientific">Micromonospora haikouensis</name>
    <dbReference type="NCBI Taxonomy" id="686309"/>
    <lineage>
        <taxon>Bacteria</taxon>
        <taxon>Bacillati</taxon>
        <taxon>Actinomycetota</taxon>
        <taxon>Actinomycetes</taxon>
        <taxon>Micromonosporales</taxon>
        <taxon>Micromonosporaceae</taxon>
        <taxon>Micromonospora</taxon>
    </lineage>
</organism>
<dbReference type="RefSeq" id="WP_043963042.1">
    <property type="nucleotide sequence ID" value="NZ_JXSX01000001.1"/>
</dbReference>
<reference evidence="2 3" key="1">
    <citation type="submission" date="2015-01" db="EMBL/GenBank/DDBJ databases">
        <title>Sequencing and annotation of Micromonospora carbonacea strain JXNU-1 genome.</title>
        <authorList>
            <person name="Long Z."/>
            <person name="Huang Y."/>
            <person name="Jiang Y."/>
        </authorList>
    </citation>
    <scope>NUCLEOTIDE SEQUENCE [LARGE SCALE GENOMIC DNA]</scope>
    <source>
        <strain evidence="2 3">JXNU-1</strain>
    </source>
</reference>
<accession>A0A0D0X9U4</accession>
<dbReference type="OrthoDB" id="3284120at2"/>
<dbReference type="GeneID" id="301305109"/>
<proteinExistence type="predicted"/>
<dbReference type="Proteomes" id="UP000032254">
    <property type="component" value="Unassembled WGS sequence"/>
</dbReference>
<keyword evidence="3" id="KW-1185">Reference proteome</keyword>